<dbReference type="eggNOG" id="ENOG502ZHFS">
    <property type="taxonomic scope" value="Bacteria"/>
</dbReference>
<gene>
    <name evidence="1" type="ORF">RS694_18225</name>
</gene>
<evidence type="ECO:0000313" key="1">
    <source>
        <dbReference type="EMBL" id="APW44271.1"/>
    </source>
</evidence>
<dbReference type="AlphaFoldDB" id="A0A1P8KE28"/>
<accession>A0A1P8KE28</accession>
<name>A0A1P8KE28_9BURK</name>
<dbReference type="EMBL" id="CP019239">
    <property type="protein sequence ID" value="APW44271.1"/>
    <property type="molecule type" value="Genomic_DNA"/>
</dbReference>
<sequence length="190" mass="21568">MHSANPVRYVAFIFWVLSLLAGCGPKTIAWTEDVQLQSGEIIQTRRTALAEPFGQIGGTGGWENEGMTVEIMAPAHPENPGPWSAKFVPLVFDRDPETKEWFMVATFYSCTSWYNLGRPKLPYTEFRYRNSQWVQQALSEKLIGREANMLTSIRSSGEPNHTISSKQLIKRNPKIEPEYKGIVAKWRTAC</sequence>
<dbReference type="KEGG" id="rsb:RS694_18225"/>
<reference evidence="1 2" key="1">
    <citation type="submission" date="2017-01" db="EMBL/GenBank/DDBJ databases">
        <authorList>
            <person name="Mah S.A."/>
            <person name="Swanson W.J."/>
            <person name="Moy G.W."/>
            <person name="Vacquier V.D."/>
        </authorList>
    </citation>
    <scope>NUCLEOTIDE SEQUENCE [LARGE SCALE GENOMIC DNA]</scope>
    <source>
        <strain evidence="1 2">DSM 22694</strain>
    </source>
</reference>
<dbReference type="Proteomes" id="UP000186110">
    <property type="component" value="Chromosome"/>
</dbReference>
<protein>
    <submittedName>
        <fullName evidence="1">Uncharacterized protein</fullName>
    </submittedName>
</protein>
<evidence type="ECO:0000313" key="2">
    <source>
        <dbReference type="Proteomes" id="UP000186110"/>
    </source>
</evidence>
<organism evidence="1 2">
    <name type="scientific">Rhodoferax saidenbachensis</name>
    <dbReference type="NCBI Taxonomy" id="1484693"/>
    <lineage>
        <taxon>Bacteria</taxon>
        <taxon>Pseudomonadati</taxon>
        <taxon>Pseudomonadota</taxon>
        <taxon>Betaproteobacteria</taxon>
        <taxon>Burkholderiales</taxon>
        <taxon>Comamonadaceae</taxon>
        <taxon>Rhodoferax</taxon>
    </lineage>
</organism>
<proteinExistence type="predicted"/>
<keyword evidence="2" id="KW-1185">Reference proteome</keyword>